<dbReference type="RefSeq" id="WP_262068979.1">
    <property type="nucleotide sequence ID" value="NZ_JAMXOC010000009.1"/>
</dbReference>
<dbReference type="EMBL" id="JAMZFV010000009">
    <property type="protein sequence ID" value="MCP1110097.1"/>
    <property type="molecule type" value="Genomic_DNA"/>
</dbReference>
<proteinExistence type="predicted"/>
<protein>
    <submittedName>
        <fullName evidence="2">TIGR03915 family putative DNA repair protein</fullName>
    </submittedName>
</protein>
<comment type="caution">
    <text evidence="2">The sequence shown here is derived from an EMBL/GenBank/DDBJ whole genome shotgun (WGS) entry which is preliminary data.</text>
</comment>
<keyword evidence="3" id="KW-1185">Reference proteome</keyword>
<name>A0ABT1EK07_9FIRM</name>
<sequence length="255" mass="29348">MLKKVYRCSDTVTGIFSGIHDAWLTKNRKEEAGIQIAGDDEVTLFCEYLDTEESNKKALAVEGMIKRYLGYAAYHDIYQACLSFDLKKGETILGTIAAAKELTDSKKIMDHLSNPYVHTLFYLSRNVGGEAHNLTEFIRFGELANGVLYAKITPKNQVLSCIAPHFADRFPEENFMIYDKTHKMFVVKEAKKQWVLVQDEFGFAEATLEYSAEEQVYSALWKDFVSSIAIKERENRRCQMQHLPLWYRGNMTEFC</sequence>
<dbReference type="InterPro" id="IPR025404">
    <property type="entry name" value="DUF4130"/>
</dbReference>
<evidence type="ECO:0000259" key="1">
    <source>
        <dbReference type="Pfam" id="PF13566"/>
    </source>
</evidence>
<evidence type="ECO:0000313" key="3">
    <source>
        <dbReference type="Proteomes" id="UP001523565"/>
    </source>
</evidence>
<organism evidence="2 3">
    <name type="scientific">Ohessyouella blattaphilus</name>
    <dbReference type="NCBI Taxonomy" id="2949333"/>
    <lineage>
        <taxon>Bacteria</taxon>
        <taxon>Bacillati</taxon>
        <taxon>Bacillota</taxon>
        <taxon>Clostridia</taxon>
        <taxon>Lachnospirales</taxon>
        <taxon>Lachnospiraceae</taxon>
        <taxon>Ohessyouella</taxon>
    </lineage>
</organism>
<dbReference type="NCBIfam" id="TIGR03915">
    <property type="entry name" value="SAM_7_link_chp"/>
    <property type="match status" value="1"/>
</dbReference>
<dbReference type="Proteomes" id="UP001523565">
    <property type="component" value="Unassembled WGS sequence"/>
</dbReference>
<accession>A0ABT1EK07</accession>
<evidence type="ECO:0000313" key="2">
    <source>
        <dbReference type="EMBL" id="MCP1110097.1"/>
    </source>
</evidence>
<reference evidence="2 3" key="1">
    <citation type="journal article" date="2022" name="Genome Biol. Evol.">
        <title>Host diet, physiology and behaviors set the stage for Lachnospiraceae cladogenesis.</title>
        <authorList>
            <person name="Vera-Ponce De Leon A."/>
            <person name="Schneider M."/>
            <person name="Jahnes B.C."/>
            <person name="Sadowski V."/>
            <person name="Camuy-Velez L.A."/>
            <person name="Duan J."/>
            <person name="Sabree Z.L."/>
        </authorList>
    </citation>
    <scope>NUCLEOTIDE SEQUENCE [LARGE SCALE GENOMIC DNA]</scope>
    <source>
        <strain evidence="2 3">PAL227</strain>
    </source>
</reference>
<feature type="domain" description="DUF4130" evidence="1">
    <location>
        <begin position="92"/>
        <end position="253"/>
    </location>
</feature>
<dbReference type="Pfam" id="PF13566">
    <property type="entry name" value="DUF4130"/>
    <property type="match status" value="1"/>
</dbReference>
<gene>
    <name evidence="2" type="ORF">NK118_07530</name>
</gene>
<dbReference type="InterPro" id="IPR023875">
    <property type="entry name" value="DNA_repair_put"/>
</dbReference>